<gene>
    <name evidence="1" type="ORF">X975_00259</name>
</gene>
<dbReference type="AlphaFoldDB" id="A0A087TQL6"/>
<organism evidence="1 2">
    <name type="scientific">Stegodyphus mimosarum</name>
    <name type="common">African social velvet spider</name>
    <dbReference type="NCBI Taxonomy" id="407821"/>
    <lineage>
        <taxon>Eukaryota</taxon>
        <taxon>Metazoa</taxon>
        <taxon>Ecdysozoa</taxon>
        <taxon>Arthropoda</taxon>
        <taxon>Chelicerata</taxon>
        <taxon>Arachnida</taxon>
        <taxon>Araneae</taxon>
        <taxon>Araneomorphae</taxon>
        <taxon>Entelegynae</taxon>
        <taxon>Eresoidea</taxon>
        <taxon>Eresidae</taxon>
        <taxon>Stegodyphus</taxon>
    </lineage>
</organism>
<evidence type="ECO:0000313" key="1">
    <source>
        <dbReference type="EMBL" id="KFM67405.1"/>
    </source>
</evidence>
<protein>
    <submittedName>
        <fullName evidence="1">Uncharacterized protein</fullName>
    </submittedName>
</protein>
<reference evidence="1 2" key="1">
    <citation type="submission" date="2013-11" db="EMBL/GenBank/DDBJ databases">
        <title>Genome sequencing of Stegodyphus mimosarum.</title>
        <authorList>
            <person name="Bechsgaard J."/>
        </authorList>
    </citation>
    <scope>NUCLEOTIDE SEQUENCE [LARGE SCALE GENOMIC DNA]</scope>
</reference>
<name>A0A087TQL6_STEMI</name>
<dbReference type="Proteomes" id="UP000054359">
    <property type="component" value="Unassembled WGS sequence"/>
</dbReference>
<proteinExistence type="predicted"/>
<feature type="non-terminal residue" evidence="1">
    <location>
        <position position="46"/>
    </location>
</feature>
<keyword evidence="2" id="KW-1185">Reference proteome</keyword>
<dbReference type="EMBL" id="KK116315">
    <property type="protein sequence ID" value="KFM67405.1"/>
    <property type="molecule type" value="Genomic_DNA"/>
</dbReference>
<accession>A0A087TQL6</accession>
<evidence type="ECO:0000313" key="2">
    <source>
        <dbReference type="Proteomes" id="UP000054359"/>
    </source>
</evidence>
<sequence length="46" mass="5395">MLFLHCKLAFRHVIDKNKPILAKIELPVKLGHNRSETLTSIRSIRR</sequence>